<dbReference type="AlphaFoldDB" id="A0A9P4LQ50"/>
<evidence type="ECO:0000313" key="3">
    <source>
        <dbReference type="Proteomes" id="UP000799777"/>
    </source>
</evidence>
<accession>A0A9P4LQ50</accession>
<organism evidence="2 3">
    <name type="scientific">Setomelanomma holmii</name>
    <dbReference type="NCBI Taxonomy" id="210430"/>
    <lineage>
        <taxon>Eukaryota</taxon>
        <taxon>Fungi</taxon>
        <taxon>Dikarya</taxon>
        <taxon>Ascomycota</taxon>
        <taxon>Pezizomycotina</taxon>
        <taxon>Dothideomycetes</taxon>
        <taxon>Pleosporomycetidae</taxon>
        <taxon>Pleosporales</taxon>
        <taxon>Pleosporineae</taxon>
        <taxon>Phaeosphaeriaceae</taxon>
        <taxon>Setomelanomma</taxon>
    </lineage>
</organism>
<protein>
    <submittedName>
        <fullName evidence="2">Uncharacterized protein</fullName>
    </submittedName>
</protein>
<keyword evidence="3" id="KW-1185">Reference proteome</keyword>
<dbReference type="Proteomes" id="UP000799777">
    <property type="component" value="Unassembled WGS sequence"/>
</dbReference>
<dbReference type="OrthoDB" id="2993351at2759"/>
<reference evidence="2" key="1">
    <citation type="journal article" date="2020" name="Stud. Mycol.">
        <title>101 Dothideomycetes genomes: a test case for predicting lifestyles and emergence of pathogens.</title>
        <authorList>
            <person name="Haridas S."/>
            <person name="Albert R."/>
            <person name="Binder M."/>
            <person name="Bloem J."/>
            <person name="Labutti K."/>
            <person name="Salamov A."/>
            <person name="Andreopoulos B."/>
            <person name="Baker S."/>
            <person name="Barry K."/>
            <person name="Bills G."/>
            <person name="Bluhm B."/>
            <person name="Cannon C."/>
            <person name="Castanera R."/>
            <person name="Culley D."/>
            <person name="Daum C."/>
            <person name="Ezra D."/>
            <person name="Gonzalez J."/>
            <person name="Henrissat B."/>
            <person name="Kuo A."/>
            <person name="Liang C."/>
            <person name="Lipzen A."/>
            <person name="Lutzoni F."/>
            <person name="Magnuson J."/>
            <person name="Mondo S."/>
            <person name="Nolan M."/>
            <person name="Ohm R."/>
            <person name="Pangilinan J."/>
            <person name="Park H.-J."/>
            <person name="Ramirez L."/>
            <person name="Alfaro M."/>
            <person name="Sun H."/>
            <person name="Tritt A."/>
            <person name="Yoshinaga Y."/>
            <person name="Zwiers L.-H."/>
            <person name="Turgeon B."/>
            <person name="Goodwin S."/>
            <person name="Spatafora J."/>
            <person name="Crous P."/>
            <person name="Grigoriev I."/>
        </authorList>
    </citation>
    <scope>NUCLEOTIDE SEQUENCE</scope>
    <source>
        <strain evidence="2">CBS 110217</strain>
    </source>
</reference>
<sequence length="116" mass="12502">MSDTTKTEGSLPTAPDANAPKQTSSVRATDTCSSTHLTNPSPLPRAILPSFAYVPMPPPYTVLSNRYYTDTNGNGGGRNPNFFAGMTCVNVRMLDGVDVKSLKIKFADGKNYKPEE</sequence>
<comment type="caution">
    <text evidence="2">The sequence shown here is derived from an EMBL/GenBank/DDBJ whole genome shotgun (WGS) entry which is preliminary data.</text>
</comment>
<evidence type="ECO:0000256" key="1">
    <source>
        <dbReference type="SAM" id="MobiDB-lite"/>
    </source>
</evidence>
<evidence type="ECO:0000313" key="2">
    <source>
        <dbReference type="EMBL" id="KAF2035791.1"/>
    </source>
</evidence>
<feature type="region of interest" description="Disordered" evidence="1">
    <location>
        <begin position="1"/>
        <end position="45"/>
    </location>
</feature>
<proteinExistence type="predicted"/>
<feature type="compositionally biased region" description="Polar residues" evidence="1">
    <location>
        <begin position="1"/>
        <end position="10"/>
    </location>
</feature>
<gene>
    <name evidence="2" type="ORF">EK21DRAFT_84199</name>
</gene>
<feature type="compositionally biased region" description="Polar residues" evidence="1">
    <location>
        <begin position="20"/>
        <end position="40"/>
    </location>
</feature>
<dbReference type="EMBL" id="ML978156">
    <property type="protein sequence ID" value="KAF2035791.1"/>
    <property type="molecule type" value="Genomic_DNA"/>
</dbReference>
<name>A0A9P4LQ50_9PLEO</name>